<dbReference type="Pfam" id="PF00078">
    <property type="entry name" value="RVT_1"/>
    <property type="match status" value="1"/>
</dbReference>
<accession>A0A7L1D7L1</accession>
<reference evidence="2 3" key="1">
    <citation type="submission" date="2019-09" db="EMBL/GenBank/DDBJ databases">
        <title>Bird 10,000 Genomes (B10K) Project - Family phase.</title>
        <authorList>
            <person name="Zhang G."/>
        </authorList>
    </citation>
    <scope>NUCLEOTIDE SEQUENCE [LARGE SCALE GENOMIC DNA]</scope>
    <source>
        <strain evidence="2">B10K-DU-002-03</strain>
        <tissue evidence="2">Muscle</tissue>
    </source>
</reference>
<proteinExistence type="predicted"/>
<dbReference type="OrthoDB" id="9902985at2759"/>
<evidence type="ECO:0000313" key="2">
    <source>
        <dbReference type="EMBL" id="NXM72936.1"/>
    </source>
</evidence>
<protein>
    <submittedName>
        <fullName evidence="2">POLR protein</fullName>
    </submittedName>
</protein>
<feature type="non-terminal residue" evidence="2">
    <location>
        <position position="1"/>
    </location>
</feature>
<evidence type="ECO:0000313" key="3">
    <source>
        <dbReference type="Proteomes" id="UP000553648"/>
    </source>
</evidence>
<evidence type="ECO:0000259" key="1">
    <source>
        <dbReference type="PROSITE" id="PS50878"/>
    </source>
</evidence>
<name>A0A7L1D7L1_9PASS</name>
<feature type="non-terminal residue" evidence="2">
    <location>
        <position position="132"/>
    </location>
</feature>
<comment type="caution">
    <text evidence="2">The sequence shown here is derived from an EMBL/GenBank/DDBJ whole genome shotgun (WGS) entry which is preliminary data.</text>
</comment>
<organism evidence="2 3">
    <name type="scientific">Serilophus lunatus</name>
    <name type="common">silver-breasted broadbill</name>
    <dbReference type="NCBI Taxonomy" id="239386"/>
    <lineage>
        <taxon>Eukaryota</taxon>
        <taxon>Metazoa</taxon>
        <taxon>Chordata</taxon>
        <taxon>Craniata</taxon>
        <taxon>Vertebrata</taxon>
        <taxon>Euteleostomi</taxon>
        <taxon>Archelosauria</taxon>
        <taxon>Archosauria</taxon>
        <taxon>Dinosauria</taxon>
        <taxon>Saurischia</taxon>
        <taxon>Theropoda</taxon>
        <taxon>Coelurosauria</taxon>
        <taxon>Aves</taxon>
        <taxon>Neognathae</taxon>
        <taxon>Neoaves</taxon>
        <taxon>Telluraves</taxon>
        <taxon>Australaves</taxon>
        <taxon>Passeriformes</taxon>
        <taxon>Eurylaimidae</taxon>
        <taxon>Serilophus</taxon>
    </lineage>
</organism>
<dbReference type="PROSITE" id="PS50878">
    <property type="entry name" value="RT_POL"/>
    <property type="match status" value="1"/>
</dbReference>
<feature type="domain" description="Reverse transcriptase" evidence="1">
    <location>
        <begin position="1"/>
        <end position="132"/>
    </location>
</feature>
<dbReference type="PANTHER" id="PTHR19446">
    <property type="entry name" value="REVERSE TRANSCRIPTASES"/>
    <property type="match status" value="1"/>
</dbReference>
<dbReference type="Proteomes" id="UP000553648">
    <property type="component" value="Unassembled WGS sequence"/>
</dbReference>
<dbReference type="EMBL" id="VXBA01003464">
    <property type="protein sequence ID" value="NXM72936.1"/>
    <property type="molecule type" value="Genomic_DNA"/>
</dbReference>
<gene>
    <name evidence="2" type="primary">Pol_4</name>
    <name evidence="2" type="ORF">SERLUN_R15655</name>
</gene>
<dbReference type="AlphaFoldDB" id="A0A7L1D7L1"/>
<dbReference type="InterPro" id="IPR000477">
    <property type="entry name" value="RT_dom"/>
</dbReference>
<keyword evidence="3" id="KW-1185">Reference proteome</keyword>
<dbReference type="InterPro" id="IPR043502">
    <property type="entry name" value="DNA/RNA_pol_sf"/>
</dbReference>
<sequence length="132" mass="15011">KAFDTVNHDHILMDLKQKGVDNHIINLIKNMHENIHTCLDSKSEKSEPIHMWVGVKQGDPMSPLLFKLVIDPLLCKLNDFGKRYKHGKNMVTVMAFADDLVLFSDSWDGMTTNVVILEAFCELTSLKTQGEK</sequence>
<dbReference type="SUPFAM" id="SSF56672">
    <property type="entry name" value="DNA/RNA polymerases"/>
    <property type="match status" value="1"/>
</dbReference>